<feature type="compositionally biased region" description="Polar residues" evidence="1">
    <location>
        <begin position="456"/>
        <end position="471"/>
    </location>
</feature>
<dbReference type="PANTHER" id="PTHR48125">
    <property type="entry name" value="LP07818P1"/>
    <property type="match status" value="1"/>
</dbReference>
<feature type="region of interest" description="Disordered" evidence="1">
    <location>
        <begin position="596"/>
        <end position="784"/>
    </location>
</feature>
<comment type="caution">
    <text evidence="2">The sequence shown here is derived from an EMBL/GenBank/DDBJ whole genome shotgun (WGS) entry which is preliminary data.</text>
</comment>
<feature type="compositionally biased region" description="Low complexity" evidence="1">
    <location>
        <begin position="762"/>
        <end position="776"/>
    </location>
</feature>
<sequence>MMEHESGEGKLNEIGKANVGEKVITHEKTNERGVSDKAEVQVTDIELRGEIQSHVHPGNKTIIKEEKLNELSKKSSKKKRKKQVKKKPHHQQHQHQFLASSDNPGITLLHIHQNRENRIPKASVSIDRYRMPYMPLSFDHSPQDKKKAKEGKYTRSKDGHKPEEVSPSTSTSSSSSSSPTTNSTTSPLTRGVTHRNSKRLRSYFTAGGTSPSHNQSNSILHNNSNTLSSYNNNTINTITNISSTDNTTTNIPSTYNNNSNSTTSNKNIRTSSYNYKNSTTSTSNNNTATYNINNSSSYNNNSSSPSTFPDSSNNTVSTSRHSWYHNNNDKTNSISRNTNSNSNTNGVKEKKSAIPRLGCHAQSQYKPERHAGSFYSGNTADEVNEEHHYHSTSLLSVKAPDDNEWLEKKQQQISSPNRRIRPPKIHYKSDERQGRNRRQPRGSKCSARNRDEMPVSNWNTAGYDNTHQPLGSTGSMKSSSCSSFVFNLPTSESSSEPHSPGDDIPLDVLTVCNPISQNDLNIRQGLIKHTSNFQGERYDGMLGNSVHDVTADIHSTECQHDDRCRLGEVVPERDVFTDYRSQEYFFNHTNFTIQRDRQSEEDASKHYRYHKSRESVEAGCEGTMTPFAAHPPPPPPLPPPRPPTITLQTVQPQSNLASTSPLPPPSQVVKHQDNTVSPTPPPPSQVTKLYDNNVFPPPPPPPPPSSQLTQSHGHLTSPSPPLPLPPPPPPPPAVVRASVEGPGRGPSFSHRSSPPPPPPPTTTTTTSPLPLTTTTPDANKITDHDLASNDTEGKVYLGDSVAQQANLDWRTNTGEGTWTHLKVPEGYVITDTAHLGLNIIDLRDTKTNLENFQNLPMSNFEIVILEDRGGGDGDEGSPSENWILRQSPLDKLDRISSRQHHPPPPPPPKKKKRERNFGYGTLTKVKNSFENLLHSQTSRSGPVNKGAAQTKKNGTYKVTHRKERGRKKEHEGSEKESGNTKENGKKVNDNKLQGAEISRPLPPLIKMESGETSLYPGDTPGGEAGIPFMSARHLGTENPIHAWQSLINETGLFWQQHENSLTTKYPIVDMVPGDRMGRQERQDGDTPSHAIYTHPHVLGQRPSALPSTHHTRHRESCPEILPKSRHGSINRYGYDTELPSISESPKESHYIMETPVQLKRRPASHGISHDGLNFHAQFLERDCDGLKDSLFPLDAKPEEYCEEVPDSPPPPPVKPRKGILKRTSNSDTRPFSSPIEQQQQQQQQQQQHQQQGKRKQVVTYHLPPTSEVPRQQQDQEEEEEEEEDLGYECDTEHSMGEAESSSSGHELTPPRTHHHHHHNNNKHLHPHSSTTTTTPTTTTTSTSTSTNSTSSTVRPL</sequence>
<dbReference type="EMBL" id="JAWQEG010005734">
    <property type="protein sequence ID" value="KAK3856983.1"/>
    <property type="molecule type" value="Genomic_DNA"/>
</dbReference>
<protein>
    <submittedName>
        <fullName evidence="2">Uncharacterized protein</fullName>
    </submittedName>
</protein>
<feature type="region of interest" description="Disordered" evidence="1">
    <location>
        <begin position="1099"/>
        <end position="1124"/>
    </location>
</feature>
<keyword evidence="3" id="KW-1185">Reference proteome</keyword>
<feature type="compositionally biased region" description="Basic and acidic residues" evidence="1">
    <location>
        <begin position="141"/>
        <end position="164"/>
    </location>
</feature>
<dbReference type="PANTHER" id="PTHR48125:SF12">
    <property type="entry name" value="AT HOOK TRANSCRIPTION FACTOR FAMILY-RELATED"/>
    <property type="match status" value="1"/>
</dbReference>
<feature type="compositionally biased region" description="Basic and acidic residues" evidence="1">
    <location>
        <begin position="23"/>
        <end position="37"/>
    </location>
</feature>
<feature type="compositionally biased region" description="Basic residues" evidence="1">
    <location>
        <begin position="192"/>
        <end position="201"/>
    </location>
</feature>
<feature type="compositionally biased region" description="Pro residues" evidence="1">
    <location>
        <begin position="718"/>
        <end position="733"/>
    </location>
</feature>
<feature type="region of interest" description="Disordered" evidence="1">
    <location>
        <begin position="895"/>
        <end position="915"/>
    </location>
</feature>
<feature type="region of interest" description="Disordered" evidence="1">
    <location>
        <begin position="935"/>
        <end position="993"/>
    </location>
</feature>
<evidence type="ECO:0000313" key="2">
    <source>
        <dbReference type="EMBL" id="KAK3856983.1"/>
    </source>
</evidence>
<organism evidence="2 3">
    <name type="scientific">Petrolisthes cinctipes</name>
    <name type="common">Flat porcelain crab</name>
    <dbReference type="NCBI Taxonomy" id="88211"/>
    <lineage>
        <taxon>Eukaryota</taxon>
        <taxon>Metazoa</taxon>
        <taxon>Ecdysozoa</taxon>
        <taxon>Arthropoda</taxon>
        <taxon>Crustacea</taxon>
        <taxon>Multicrustacea</taxon>
        <taxon>Malacostraca</taxon>
        <taxon>Eumalacostraca</taxon>
        <taxon>Eucarida</taxon>
        <taxon>Decapoda</taxon>
        <taxon>Pleocyemata</taxon>
        <taxon>Anomura</taxon>
        <taxon>Galatheoidea</taxon>
        <taxon>Porcellanidae</taxon>
        <taxon>Petrolisthes</taxon>
    </lineage>
</organism>
<feature type="region of interest" description="Disordered" evidence="1">
    <location>
        <begin position="1199"/>
        <end position="1356"/>
    </location>
</feature>
<feature type="region of interest" description="Disordered" evidence="1">
    <location>
        <begin position="135"/>
        <end position="225"/>
    </location>
</feature>
<evidence type="ECO:0000256" key="1">
    <source>
        <dbReference type="SAM" id="MobiDB-lite"/>
    </source>
</evidence>
<feature type="region of interest" description="Disordered" evidence="1">
    <location>
        <begin position="240"/>
        <end position="378"/>
    </location>
</feature>
<reference evidence="2" key="1">
    <citation type="submission" date="2023-10" db="EMBL/GenBank/DDBJ databases">
        <title>Genome assemblies of two species of porcelain crab, Petrolisthes cinctipes and Petrolisthes manimaculis (Anomura: Porcellanidae).</title>
        <authorList>
            <person name="Angst P."/>
        </authorList>
    </citation>
    <scope>NUCLEOTIDE SEQUENCE</scope>
    <source>
        <strain evidence="2">PB745_01</strain>
        <tissue evidence="2">Gill</tissue>
    </source>
</reference>
<feature type="compositionally biased region" description="Low complexity" evidence="1">
    <location>
        <begin position="331"/>
        <end position="345"/>
    </location>
</feature>
<evidence type="ECO:0000313" key="3">
    <source>
        <dbReference type="Proteomes" id="UP001286313"/>
    </source>
</evidence>
<feature type="compositionally biased region" description="Low complexity" evidence="1">
    <location>
        <begin position="240"/>
        <end position="315"/>
    </location>
</feature>
<feature type="compositionally biased region" description="Pro residues" evidence="1">
    <location>
        <begin position="629"/>
        <end position="643"/>
    </location>
</feature>
<feature type="compositionally biased region" description="Polar residues" evidence="1">
    <location>
        <begin position="316"/>
        <end position="330"/>
    </location>
</feature>
<feature type="compositionally biased region" description="Basic and acidic residues" evidence="1">
    <location>
        <begin position="1"/>
        <end position="13"/>
    </location>
</feature>
<feature type="compositionally biased region" description="Low complexity" evidence="1">
    <location>
        <begin position="166"/>
        <end position="187"/>
    </location>
</feature>
<feature type="compositionally biased region" description="Polar residues" evidence="1">
    <location>
        <begin position="645"/>
        <end position="660"/>
    </location>
</feature>
<feature type="compositionally biased region" description="Acidic residues" evidence="1">
    <location>
        <begin position="1274"/>
        <end position="1289"/>
    </location>
</feature>
<feature type="compositionally biased region" description="Basic and acidic residues" evidence="1">
    <location>
        <begin position="596"/>
        <end position="605"/>
    </location>
</feature>
<accession>A0AAE1BV17</accession>
<feature type="compositionally biased region" description="Polar residues" evidence="1">
    <location>
        <begin position="207"/>
        <end position="221"/>
    </location>
</feature>
<feature type="compositionally biased region" description="Low complexity" evidence="1">
    <location>
        <begin position="1237"/>
        <end position="1250"/>
    </location>
</feature>
<feature type="region of interest" description="Disordered" evidence="1">
    <location>
        <begin position="1"/>
        <end position="37"/>
    </location>
</feature>
<feature type="region of interest" description="Disordered" evidence="1">
    <location>
        <begin position="406"/>
        <end position="476"/>
    </location>
</feature>
<feature type="compositionally biased region" description="Basic residues" evidence="1">
    <location>
        <begin position="1311"/>
        <end position="1326"/>
    </location>
</feature>
<proteinExistence type="predicted"/>
<feature type="compositionally biased region" description="Polar residues" evidence="1">
    <location>
        <begin position="706"/>
        <end position="716"/>
    </location>
</feature>
<dbReference type="Proteomes" id="UP001286313">
    <property type="component" value="Unassembled WGS sequence"/>
</dbReference>
<gene>
    <name evidence="2" type="ORF">Pcinc_036739</name>
</gene>
<feature type="compositionally biased region" description="Polar residues" evidence="1">
    <location>
        <begin position="1222"/>
        <end position="1236"/>
    </location>
</feature>
<feature type="compositionally biased region" description="Basic residues" evidence="1">
    <location>
        <begin position="74"/>
        <end position="93"/>
    </location>
</feature>
<name>A0AAE1BV17_PETCI</name>
<feature type="region of interest" description="Disordered" evidence="1">
    <location>
        <begin position="70"/>
        <end position="104"/>
    </location>
</feature>
<feature type="compositionally biased region" description="Pro residues" evidence="1">
    <location>
        <begin position="695"/>
        <end position="705"/>
    </location>
</feature>
<feature type="compositionally biased region" description="Low complexity" evidence="1">
    <location>
        <begin position="1327"/>
        <end position="1356"/>
    </location>
</feature>
<feature type="compositionally biased region" description="Basic and acidic residues" evidence="1">
    <location>
        <begin position="966"/>
        <end position="989"/>
    </location>
</feature>